<evidence type="ECO:0000256" key="3">
    <source>
        <dbReference type="SAM" id="MobiDB-lite"/>
    </source>
</evidence>
<dbReference type="InterPro" id="IPR002018">
    <property type="entry name" value="CarbesteraseB"/>
</dbReference>
<feature type="domain" description="Carboxylesterase type B" evidence="6">
    <location>
        <begin position="23"/>
        <end position="557"/>
    </location>
</feature>
<evidence type="ECO:0000256" key="1">
    <source>
        <dbReference type="ARBA" id="ARBA00005964"/>
    </source>
</evidence>
<dbReference type="EMBL" id="HBUF01345572">
    <property type="protein sequence ID" value="CAG6708996.1"/>
    <property type="molecule type" value="Transcribed_RNA"/>
</dbReference>
<dbReference type="EMBL" id="HBUF01091269">
    <property type="protein sequence ID" value="CAG6635771.1"/>
    <property type="molecule type" value="Transcribed_RNA"/>
</dbReference>
<dbReference type="EMBL" id="HBUF01264405">
    <property type="protein sequence ID" value="CAG6683750.1"/>
    <property type="molecule type" value="Transcribed_RNA"/>
</dbReference>
<evidence type="ECO:0000313" key="7">
    <source>
        <dbReference type="EMBL" id="CAG6635769.1"/>
    </source>
</evidence>
<evidence type="ECO:0000259" key="6">
    <source>
        <dbReference type="Pfam" id="PF00135"/>
    </source>
</evidence>
<dbReference type="SUPFAM" id="SSF53474">
    <property type="entry name" value="alpha/beta-Hydrolases"/>
    <property type="match status" value="1"/>
</dbReference>
<dbReference type="Gene3D" id="3.40.50.1820">
    <property type="entry name" value="alpha/beta hydrolase"/>
    <property type="match status" value="1"/>
</dbReference>
<keyword evidence="4" id="KW-0812">Transmembrane</keyword>
<name>A0A8D8QPC9_9HEMI</name>
<dbReference type="InterPro" id="IPR051093">
    <property type="entry name" value="Neuroligin/BSAL"/>
</dbReference>
<keyword evidence="2" id="KW-0325">Glycoprotein</keyword>
<feature type="signal peptide" evidence="5">
    <location>
        <begin position="1"/>
        <end position="17"/>
    </location>
</feature>
<dbReference type="PANTHER" id="PTHR43903">
    <property type="entry name" value="NEUROLIGIN"/>
    <property type="match status" value="1"/>
</dbReference>
<feature type="region of interest" description="Disordered" evidence="3">
    <location>
        <begin position="741"/>
        <end position="799"/>
    </location>
</feature>
<protein>
    <submittedName>
        <fullName evidence="7">Neuroligin-4, X-linked</fullName>
    </submittedName>
</protein>
<feature type="compositionally biased region" description="Pro residues" evidence="3">
    <location>
        <begin position="745"/>
        <end position="769"/>
    </location>
</feature>
<feature type="compositionally biased region" description="Polar residues" evidence="3">
    <location>
        <begin position="615"/>
        <end position="626"/>
    </location>
</feature>
<evidence type="ECO:0000256" key="2">
    <source>
        <dbReference type="ARBA" id="ARBA00023180"/>
    </source>
</evidence>
<dbReference type="EMBL" id="HBUF01091268">
    <property type="protein sequence ID" value="CAG6635769.1"/>
    <property type="molecule type" value="Transcribed_RNA"/>
</dbReference>
<keyword evidence="5" id="KW-0732">Signal</keyword>
<dbReference type="EMBL" id="HBUF01345570">
    <property type="protein sequence ID" value="CAG6708989.1"/>
    <property type="molecule type" value="Transcribed_RNA"/>
</dbReference>
<keyword evidence="4" id="KW-0472">Membrane</keyword>
<comment type="similarity">
    <text evidence="1">Belongs to the type-B carboxylesterase/lipase family.</text>
</comment>
<feature type="region of interest" description="Disordered" evidence="3">
    <location>
        <begin position="687"/>
        <end position="708"/>
    </location>
</feature>
<sequence>MRACLIGALLVSVLVTAAPRYSSRIVEISSGAIRGIILEPNSRHLEPVEAFLGVPYAAPPIGPLRYAPAKPALTWTGTRLADSLGPICPQKFPDLSNKTMALGQMPVGRYQQLIKMAPLLANHSEDCLHLNIYVPGSGSRGVDAPYAVIVFVHGESYEWNAGNHYDGSVLASSGHIIFVSINYRLGILGFLKTQTGHTQSGNWAISDLITALEWIKINIASFGGDPTRITLFGHDTGAALVNIVLLTPSVKGLFHRVVLISGSILSPWSFVHDPDSIRKDVADQLGCTLSDDLAPCLRTHTLASLLQVNLTPPRFLSSFGPTLFTDPNIALEKAGDNFVTTPLMAGVVTTESYLNFNANDIQYGFEEDQRNRVLRTYVRNAYVYHLNEIFSTIRNEYTDWDKPILHPINIRDSIMEALSDGHTVAPVVRLVYLHARRGAKSYLFHFGYSSKDSEYPQRLGSVRGGDLPYILGLPLVQGLPFFPQNYSKQDISISETMVTFFTNYAKTGDPNRHDTHGVVKDRSKYWDPYETGTQEYLSIGLKSKMKSHYRGHKMAVWLNLIPQLHQPGDDDVSMRHHHFHERANHYYAGVVKPESFTKLPPLLTTTTKLNIECEPNSTLPNENSLLDKTIDPKAGDDDTEESLLERIARKNYSYTTALGVTVGIGCLLLILNIVIFTAIYYQRRRKKKARERDAKDNDISSDMNPSSGDNYDTFSLTQLSINDKSVSFGIGINSCGTILTKSPSIPEPPPPPKSMPPPPLVVVPPPKLPPNSKLNSCLSNSSSNVNSVKKRVQIQEISV</sequence>
<dbReference type="InterPro" id="IPR029058">
    <property type="entry name" value="AB_hydrolase_fold"/>
</dbReference>
<dbReference type="EMBL" id="HBUF01569033">
    <property type="protein sequence ID" value="CAG6765767.1"/>
    <property type="molecule type" value="Transcribed_RNA"/>
</dbReference>
<dbReference type="Pfam" id="PF00135">
    <property type="entry name" value="COesterase"/>
    <property type="match status" value="1"/>
</dbReference>
<feature type="transmembrane region" description="Helical" evidence="4">
    <location>
        <begin position="657"/>
        <end position="681"/>
    </location>
</feature>
<feature type="region of interest" description="Disordered" evidence="3">
    <location>
        <begin position="614"/>
        <end position="637"/>
    </location>
</feature>
<dbReference type="AlphaFoldDB" id="A0A8D8QPC9"/>
<reference evidence="7" key="1">
    <citation type="submission" date="2021-05" db="EMBL/GenBank/DDBJ databases">
        <authorList>
            <person name="Alioto T."/>
            <person name="Alioto T."/>
            <person name="Gomez Garrido J."/>
        </authorList>
    </citation>
    <scope>NUCLEOTIDE SEQUENCE</scope>
</reference>
<evidence type="ECO:0000256" key="4">
    <source>
        <dbReference type="SAM" id="Phobius"/>
    </source>
</evidence>
<proteinExistence type="inferred from homology"/>
<organism evidence="7">
    <name type="scientific">Cacopsylla melanoneura</name>
    <dbReference type="NCBI Taxonomy" id="428564"/>
    <lineage>
        <taxon>Eukaryota</taxon>
        <taxon>Metazoa</taxon>
        <taxon>Ecdysozoa</taxon>
        <taxon>Arthropoda</taxon>
        <taxon>Hexapoda</taxon>
        <taxon>Insecta</taxon>
        <taxon>Pterygota</taxon>
        <taxon>Neoptera</taxon>
        <taxon>Paraneoptera</taxon>
        <taxon>Hemiptera</taxon>
        <taxon>Sternorrhyncha</taxon>
        <taxon>Psylloidea</taxon>
        <taxon>Psyllidae</taxon>
        <taxon>Psyllinae</taxon>
        <taxon>Cacopsylla</taxon>
    </lineage>
</organism>
<keyword evidence="4" id="KW-1133">Transmembrane helix</keyword>
<feature type="compositionally biased region" description="Low complexity" evidence="3">
    <location>
        <begin position="770"/>
        <end position="787"/>
    </location>
</feature>
<accession>A0A8D8QPC9</accession>
<evidence type="ECO:0000256" key="5">
    <source>
        <dbReference type="SAM" id="SignalP"/>
    </source>
</evidence>
<dbReference type="EMBL" id="HBUF01569032">
    <property type="protein sequence ID" value="CAG6765764.1"/>
    <property type="molecule type" value="Transcribed_RNA"/>
</dbReference>
<feature type="chain" id="PRO_5033955275" evidence="5">
    <location>
        <begin position="18"/>
        <end position="799"/>
    </location>
</feature>
<dbReference type="EMBL" id="HBUF01345571">
    <property type="protein sequence ID" value="CAG6708993.1"/>
    <property type="molecule type" value="Transcribed_RNA"/>
</dbReference>